<dbReference type="GO" id="GO:0003743">
    <property type="term" value="F:translation initiation factor activity"/>
    <property type="evidence" value="ECO:0007669"/>
    <property type="project" value="UniProtKB-KW"/>
</dbReference>
<keyword evidence="2" id="KW-0396">Initiation factor</keyword>
<dbReference type="SMART" id="SM00543">
    <property type="entry name" value="MIF4G"/>
    <property type="match status" value="1"/>
</dbReference>
<feature type="domain" description="MIF4G" evidence="5">
    <location>
        <begin position="1"/>
        <end position="202"/>
    </location>
</feature>
<evidence type="ECO:0008006" key="9">
    <source>
        <dbReference type="Google" id="ProtNLM"/>
    </source>
</evidence>
<comment type="similarity">
    <text evidence="1">Belongs to the eukaryotic initiation factor 4G family.</text>
</comment>
<evidence type="ECO:0000256" key="1">
    <source>
        <dbReference type="ARBA" id="ARBA00005775"/>
    </source>
</evidence>
<dbReference type="InterPro" id="IPR003891">
    <property type="entry name" value="Initiation_fac_eIF4g_MI"/>
</dbReference>
<name>A0A2G5CBY7_AQUCA</name>
<dbReference type="Pfam" id="PF02854">
    <property type="entry name" value="MIF4G"/>
    <property type="match status" value="1"/>
</dbReference>
<dbReference type="Gene3D" id="1.25.40.180">
    <property type="match status" value="3"/>
</dbReference>
<evidence type="ECO:0000256" key="3">
    <source>
        <dbReference type="ARBA" id="ARBA00022845"/>
    </source>
</evidence>
<dbReference type="InterPro" id="IPR003890">
    <property type="entry name" value="MIF4G-like_typ-3"/>
</dbReference>
<evidence type="ECO:0000313" key="8">
    <source>
        <dbReference type="Proteomes" id="UP000230069"/>
    </source>
</evidence>
<dbReference type="PANTHER" id="PTHR23253">
    <property type="entry name" value="EUKARYOTIC TRANSLATION INITIATION FACTOR 4 GAMMA"/>
    <property type="match status" value="1"/>
</dbReference>
<dbReference type="AlphaFoldDB" id="A0A2G5CBY7"/>
<evidence type="ECO:0000256" key="2">
    <source>
        <dbReference type="ARBA" id="ARBA00022540"/>
    </source>
</evidence>
<sequence>MKSILNKLTPEKFDLLKGQLINSGITTPDILKGVISFIFEKAVLEPTFCPMYARLCFEFNENVPTFPSDKPGGKEITFQRILLNNCQEAFEGAEKLRAEMRQMTVPEQELDHRDKERIMKLRTFGNIHLIGELFKQEMVPKIIAQQIVQLLLGNDDKTFPDEVNVEAICHSFSIPLELTAHPQLTPRLRFMIIDVLDLRANKCIPRREQIKAKTINKIHSEGGKNLGLRPGATAGIRVGRGAGAGTAVGISPGGFSNRPGVGGMMHGVPGTRKMPGMPEMDNDNWEVSSNRNMLKGDLSGNIQSVSRLQSPAVNSKLLPQGSATGAPPGHPIIDAVAQSRTPTKPIVIPVLSVAEKRPDPVPKINPDELSRKTVSLRKEYFSVCIFDEALHWVEELKAPEYHSEVVKEPVAKLLEFLFTENVLTASDIGTGCLYGSMLDDIAIDLPKIPNNFNEVMAKLVLVGCLDFNVLNEVLKKVEEFMFQNAIFDAMMKYILV</sequence>
<dbReference type="InterPro" id="IPR016024">
    <property type="entry name" value="ARM-type_fold"/>
</dbReference>
<dbReference type="SUPFAM" id="SSF48371">
    <property type="entry name" value="ARM repeat"/>
    <property type="match status" value="2"/>
</dbReference>
<dbReference type="Pfam" id="PF02847">
    <property type="entry name" value="MA3"/>
    <property type="match status" value="1"/>
</dbReference>
<dbReference type="GO" id="GO:0003729">
    <property type="term" value="F:mRNA binding"/>
    <property type="evidence" value="ECO:0007669"/>
    <property type="project" value="TreeGrafter"/>
</dbReference>
<dbReference type="Proteomes" id="UP000230069">
    <property type="component" value="Unassembled WGS sequence"/>
</dbReference>
<keyword evidence="3" id="KW-0810">Translation regulation</keyword>
<gene>
    <name evidence="7" type="ORF">AQUCO_06700057v1</name>
</gene>
<dbReference type="STRING" id="218851.A0A2G5CBY7"/>
<protein>
    <recommendedName>
        <fullName evidence="9">MI domain-containing protein</fullName>
    </recommendedName>
</protein>
<keyword evidence="8" id="KW-1185">Reference proteome</keyword>
<dbReference type="OrthoDB" id="514777at2759"/>
<organism evidence="7 8">
    <name type="scientific">Aquilegia coerulea</name>
    <name type="common">Rocky mountain columbine</name>
    <dbReference type="NCBI Taxonomy" id="218851"/>
    <lineage>
        <taxon>Eukaryota</taxon>
        <taxon>Viridiplantae</taxon>
        <taxon>Streptophyta</taxon>
        <taxon>Embryophyta</taxon>
        <taxon>Tracheophyta</taxon>
        <taxon>Spermatophyta</taxon>
        <taxon>Magnoliopsida</taxon>
        <taxon>Ranunculales</taxon>
        <taxon>Ranunculaceae</taxon>
        <taxon>Thalictroideae</taxon>
        <taxon>Aquilegia</taxon>
    </lineage>
</organism>
<dbReference type="PANTHER" id="PTHR23253:SF53">
    <property type="entry name" value="EUKARYOTIC TRANSLATION INITIATION FACTOR ISOFORM 4G-1"/>
    <property type="match status" value="1"/>
</dbReference>
<evidence type="ECO:0000259" key="6">
    <source>
        <dbReference type="SMART" id="SM00544"/>
    </source>
</evidence>
<reference evidence="7 8" key="1">
    <citation type="submission" date="2017-09" db="EMBL/GenBank/DDBJ databases">
        <title>WGS assembly of Aquilegia coerulea Goldsmith.</title>
        <authorList>
            <person name="Hodges S."/>
            <person name="Kramer E."/>
            <person name="Nordborg M."/>
            <person name="Tomkins J."/>
            <person name="Borevitz J."/>
            <person name="Derieg N."/>
            <person name="Yan J."/>
            <person name="Mihaltcheva S."/>
            <person name="Hayes R.D."/>
            <person name="Rokhsar D."/>
        </authorList>
    </citation>
    <scope>NUCLEOTIDE SEQUENCE [LARGE SCALE GENOMIC DNA]</scope>
    <source>
        <strain evidence="8">cv. Goldsmith</strain>
    </source>
</reference>
<evidence type="ECO:0000256" key="4">
    <source>
        <dbReference type="ARBA" id="ARBA00022917"/>
    </source>
</evidence>
<dbReference type="SMART" id="SM00544">
    <property type="entry name" value="MA3"/>
    <property type="match status" value="1"/>
</dbReference>
<evidence type="ECO:0000313" key="7">
    <source>
        <dbReference type="EMBL" id="PIA28775.1"/>
    </source>
</evidence>
<feature type="domain" description="MI" evidence="6">
    <location>
        <begin position="369"/>
        <end position="466"/>
    </location>
</feature>
<keyword evidence="4" id="KW-0648">Protein biosynthesis</keyword>
<proteinExistence type="inferred from homology"/>
<accession>A0A2G5CBY7</accession>
<dbReference type="GO" id="GO:0016281">
    <property type="term" value="C:eukaryotic translation initiation factor 4F complex"/>
    <property type="evidence" value="ECO:0007669"/>
    <property type="project" value="TreeGrafter"/>
</dbReference>
<dbReference type="GO" id="GO:0006417">
    <property type="term" value="P:regulation of translation"/>
    <property type="evidence" value="ECO:0007669"/>
    <property type="project" value="UniProtKB-KW"/>
</dbReference>
<evidence type="ECO:0000259" key="5">
    <source>
        <dbReference type="SMART" id="SM00543"/>
    </source>
</evidence>
<dbReference type="InParanoid" id="A0A2G5CBY7"/>
<dbReference type="EMBL" id="KZ305084">
    <property type="protein sequence ID" value="PIA28775.1"/>
    <property type="molecule type" value="Genomic_DNA"/>
</dbReference>